<sequence length="488" mass="57038">MNSETQFLKHNGIYYTNKNLANVMIDNLDIDYSKDFTLLELAVGEGHILSLIVERFLRNNHDSDSKRIKQFLENNIYAFDLRIDAIEICVEKLNQILWEYFPDLKVSWKVFQMDILEKEKLLKEKSKFDFIISNPPYVSRRNLSVDTAKYLKSKSSFCQKYNFDLYYYFFEVALEFWNRLGNFVFITPNSYLKSRGAEVLLRTLVNERLIEKIIDYQNQLNFEGATTFTAITKLSGNNDNIVIFDSDDCIIKEVEYETLTENNSVYIFSEPFPKIKEEVVRLPEIANVRNGLATLQDKVFVIKENEIIGRDDKQLLFLKNNEQHFIELEILKKIIRSSEIDRDNIVIFPYDSDNKKIMGLSEKFPLAYSYLDKSLPKDYKKKYGVYFGRTQGFLGYHSRKVIISKVADLNNSPFKVVNEGFVQSGLSLTFFEDFSDQVLNNIIGYLNSPTVLNYLFNISKNYAAGYRNISSADLKNIEIPRRLLEDDL</sequence>
<dbReference type="OMA" id="SWFPNAY"/>
<dbReference type="InterPro" id="IPR003425">
    <property type="entry name" value="CCB3/YggT"/>
</dbReference>
<reference evidence="1" key="1">
    <citation type="journal article" date="2021" name="Front. Microbiol.">
        <title>Comparative Virulence and Genomic Analysis of Streptococcus suis Isolates.</title>
        <authorList>
            <person name="Nicholson T.L."/>
            <person name="Waack U."/>
            <person name="Anderson T.K."/>
            <person name="Bayles D.O."/>
            <person name="Zaia S.R."/>
            <person name="Goertz I."/>
            <person name="Eppinger M."/>
            <person name="Hau S.J."/>
            <person name="Brockmeier S.L."/>
            <person name="Shore S.M."/>
        </authorList>
    </citation>
    <scope>NUCLEOTIDE SEQUENCE</scope>
    <source>
        <strain evidence="1">SRD478</strain>
    </source>
</reference>
<dbReference type="Pfam" id="PF02325">
    <property type="entry name" value="CCB3_YggT"/>
    <property type="match status" value="1"/>
</dbReference>
<dbReference type="GO" id="GO:0016020">
    <property type="term" value="C:membrane"/>
    <property type="evidence" value="ECO:0007669"/>
    <property type="project" value="InterPro"/>
</dbReference>
<evidence type="ECO:0000313" key="1">
    <source>
        <dbReference type="EMBL" id="ASW49219.2"/>
    </source>
</evidence>
<dbReference type="Proteomes" id="UP000323128">
    <property type="component" value="Chromosome"/>
</dbReference>
<gene>
    <name evidence="1" type="ORF">A7J08_02615</name>
</gene>
<accession>A0A3Q8BST0</accession>
<protein>
    <submittedName>
        <fullName evidence="1">Uncharacterized protein</fullName>
    </submittedName>
</protein>
<dbReference type="EMBL" id="CP030010">
    <property type="protein sequence ID" value="ASW49219.2"/>
    <property type="molecule type" value="Genomic_DNA"/>
</dbReference>
<name>A0A3Q8BST0_STRSU</name>
<organism evidence="1">
    <name type="scientific">Streptococcus suis</name>
    <dbReference type="NCBI Taxonomy" id="1307"/>
    <lineage>
        <taxon>Bacteria</taxon>
        <taxon>Bacillati</taxon>
        <taxon>Bacillota</taxon>
        <taxon>Bacilli</taxon>
        <taxon>Lactobacillales</taxon>
        <taxon>Streptococcaceae</taxon>
        <taxon>Streptococcus</taxon>
    </lineage>
</organism>
<proteinExistence type="predicted"/>